<evidence type="ECO:0000313" key="3">
    <source>
        <dbReference type="EMBL" id="KAL3123988.1"/>
    </source>
</evidence>
<dbReference type="AlphaFoldDB" id="A0ABD2M9L1"/>
<reference evidence="3 4" key="1">
    <citation type="submission" date="2024-10" db="EMBL/GenBank/DDBJ databases">
        <authorList>
            <person name="Kim D."/>
        </authorList>
    </citation>
    <scope>NUCLEOTIDE SEQUENCE [LARGE SCALE GENOMIC DNA]</scope>
    <source>
        <strain evidence="3">BH-2024</strain>
    </source>
</reference>
<dbReference type="InterPro" id="IPR003877">
    <property type="entry name" value="SPRY_dom"/>
</dbReference>
<dbReference type="InterPro" id="IPR013320">
    <property type="entry name" value="ConA-like_dom_sf"/>
</dbReference>
<dbReference type="CDD" id="cd12885">
    <property type="entry name" value="SPRY_RanBP_like"/>
    <property type="match status" value="1"/>
</dbReference>
<dbReference type="InterPro" id="IPR001870">
    <property type="entry name" value="B30.2/SPRY"/>
</dbReference>
<keyword evidence="4" id="KW-1185">Reference proteome</keyword>
<dbReference type="Gene3D" id="2.60.120.920">
    <property type="match status" value="1"/>
</dbReference>
<organism evidence="3 4">
    <name type="scientific">Heterodera trifolii</name>
    <dbReference type="NCBI Taxonomy" id="157864"/>
    <lineage>
        <taxon>Eukaryota</taxon>
        <taxon>Metazoa</taxon>
        <taxon>Ecdysozoa</taxon>
        <taxon>Nematoda</taxon>
        <taxon>Chromadorea</taxon>
        <taxon>Rhabditida</taxon>
        <taxon>Tylenchina</taxon>
        <taxon>Tylenchomorpha</taxon>
        <taxon>Tylenchoidea</taxon>
        <taxon>Heteroderidae</taxon>
        <taxon>Heteroderinae</taxon>
        <taxon>Heterodera</taxon>
    </lineage>
</organism>
<evidence type="ECO:0000256" key="1">
    <source>
        <dbReference type="SAM" id="Coils"/>
    </source>
</evidence>
<accession>A0ABD2M9L1</accession>
<name>A0ABD2M9L1_9BILA</name>
<keyword evidence="1" id="KW-0175">Coiled coil</keyword>
<dbReference type="EMBL" id="JBICBT010000081">
    <property type="protein sequence ID" value="KAL3123988.1"/>
    <property type="molecule type" value="Genomic_DNA"/>
</dbReference>
<gene>
    <name evidence="3" type="ORF">niasHT_003695</name>
</gene>
<evidence type="ECO:0000259" key="2">
    <source>
        <dbReference type="PROSITE" id="PS50188"/>
    </source>
</evidence>
<sequence>MKVTLRRRWKWNSKLPNLNLRSRFVPVSKMPKRAPKWRILEEELKHQKLLTDHFELQLNVAKTEKKQQNELEELEKEKRKLADQNEQLQKTLLDRIIELEKQMKQQKKGEQCKNTILCEIGEMEKRQQRQFDKQISNQLTTHCSKMDEVPANFQLNYWDATASGIGLELIDDNCLTVHYKKNNQGCHSIFAKHPILLNNDSFGIFYFEIIVKSMEHFAVFGFSLKPSPQFEDTFYFLMGSYANGNYGNFCFNGTIQSACPYGVGDTVGFGVNLATRRFIFTKNGNLLSLPSFQHSFSFAADQLLFPFVSLGHFGDEIEADFGPNFKFNLAILKESIYQ</sequence>
<evidence type="ECO:0000313" key="4">
    <source>
        <dbReference type="Proteomes" id="UP001620626"/>
    </source>
</evidence>
<comment type="caution">
    <text evidence="3">The sequence shown here is derived from an EMBL/GenBank/DDBJ whole genome shotgun (WGS) entry which is preliminary data.</text>
</comment>
<dbReference type="InterPro" id="IPR043136">
    <property type="entry name" value="B30.2/SPRY_sf"/>
</dbReference>
<feature type="domain" description="B30.2/SPRY" evidence="2">
    <location>
        <begin position="136"/>
        <end position="326"/>
    </location>
</feature>
<dbReference type="Pfam" id="PF00622">
    <property type="entry name" value="SPRY"/>
    <property type="match status" value="1"/>
</dbReference>
<protein>
    <recommendedName>
        <fullName evidence="2">B30.2/SPRY domain-containing protein</fullName>
    </recommendedName>
</protein>
<dbReference type="Proteomes" id="UP001620626">
    <property type="component" value="Unassembled WGS sequence"/>
</dbReference>
<feature type="coiled-coil region" evidence="1">
    <location>
        <begin position="57"/>
        <end position="102"/>
    </location>
</feature>
<dbReference type="PROSITE" id="PS50188">
    <property type="entry name" value="B302_SPRY"/>
    <property type="match status" value="1"/>
</dbReference>
<dbReference type="InterPro" id="IPR044736">
    <property type="entry name" value="Gid1/RanBPM/SPLA_SPRY"/>
</dbReference>
<proteinExistence type="predicted"/>
<dbReference type="SUPFAM" id="SSF49899">
    <property type="entry name" value="Concanavalin A-like lectins/glucanases"/>
    <property type="match status" value="1"/>
</dbReference>
<dbReference type="SMART" id="SM00449">
    <property type="entry name" value="SPRY"/>
    <property type="match status" value="1"/>
</dbReference>